<keyword evidence="1" id="KW-1133">Transmembrane helix</keyword>
<dbReference type="AlphaFoldDB" id="A0CR87"/>
<keyword evidence="1" id="KW-0812">Transmembrane</keyword>
<dbReference type="eggNOG" id="ENOG502SZKT">
    <property type="taxonomic scope" value="Eukaryota"/>
</dbReference>
<dbReference type="GeneID" id="5026486"/>
<dbReference type="RefSeq" id="XP_001440701.1">
    <property type="nucleotide sequence ID" value="XM_001440664.1"/>
</dbReference>
<dbReference type="Proteomes" id="UP000000600">
    <property type="component" value="Unassembled WGS sequence"/>
</dbReference>
<dbReference type="EMBL" id="CT868152">
    <property type="protein sequence ID" value="CAK73304.1"/>
    <property type="molecule type" value="Genomic_DNA"/>
</dbReference>
<accession>A0CR87</accession>
<keyword evidence="1" id="KW-0472">Membrane</keyword>
<organism evidence="2 3">
    <name type="scientific">Paramecium tetraurelia</name>
    <dbReference type="NCBI Taxonomy" id="5888"/>
    <lineage>
        <taxon>Eukaryota</taxon>
        <taxon>Sar</taxon>
        <taxon>Alveolata</taxon>
        <taxon>Ciliophora</taxon>
        <taxon>Intramacronucleata</taxon>
        <taxon>Oligohymenophorea</taxon>
        <taxon>Peniculida</taxon>
        <taxon>Parameciidae</taxon>
        <taxon>Paramecium</taxon>
    </lineage>
</organism>
<evidence type="ECO:0000256" key="1">
    <source>
        <dbReference type="SAM" id="Phobius"/>
    </source>
</evidence>
<dbReference type="InParanoid" id="A0CR87"/>
<evidence type="ECO:0008006" key="4">
    <source>
        <dbReference type="Google" id="ProtNLM"/>
    </source>
</evidence>
<dbReference type="HOGENOM" id="CLU_1589597_0_0_1"/>
<sequence>MGIPKGIKRLGLDDIQLLWNSNTNCDDHLQNLISGILAGREKNGTISIAFIGYYTMNPLDKLIRPFIFYGPIYYLFDIIVKVGSGKAFESGCSMSFFSHHVITLVFLPFAVYSKHVPWFIISTGLFHAILLCFKRSYLQYIYLVAVLLYHYGILQPPFNKQQIYFYVV</sequence>
<reference evidence="2 3" key="1">
    <citation type="journal article" date="2006" name="Nature">
        <title>Global trends of whole-genome duplications revealed by the ciliate Paramecium tetraurelia.</title>
        <authorList>
            <consortium name="Genoscope"/>
            <person name="Aury J.-M."/>
            <person name="Jaillon O."/>
            <person name="Duret L."/>
            <person name="Noel B."/>
            <person name="Jubin C."/>
            <person name="Porcel B.M."/>
            <person name="Segurens B."/>
            <person name="Daubin V."/>
            <person name="Anthouard V."/>
            <person name="Aiach N."/>
            <person name="Arnaiz O."/>
            <person name="Billaut A."/>
            <person name="Beisson J."/>
            <person name="Blanc I."/>
            <person name="Bouhouche K."/>
            <person name="Camara F."/>
            <person name="Duharcourt S."/>
            <person name="Guigo R."/>
            <person name="Gogendeau D."/>
            <person name="Katinka M."/>
            <person name="Keller A.-M."/>
            <person name="Kissmehl R."/>
            <person name="Klotz C."/>
            <person name="Koll F."/>
            <person name="Le Moue A."/>
            <person name="Lepere C."/>
            <person name="Malinsky S."/>
            <person name="Nowacki M."/>
            <person name="Nowak J.K."/>
            <person name="Plattner H."/>
            <person name="Poulain J."/>
            <person name="Ruiz F."/>
            <person name="Serrano V."/>
            <person name="Zagulski M."/>
            <person name="Dessen P."/>
            <person name="Betermier M."/>
            <person name="Weissenbach J."/>
            <person name="Scarpelli C."/>
            <person name="Schachter V."/>
            <person name="Sperling L."/>
            <person name="Meyer E."/>
            <person name="Cohen J."/>
            <person name="Wincker P."/>
        </authorList>
    </citation>
    <scope>NUCLEOTIDE SEQUENCE [LARGE SCALE GENOMIC DNA]</scope>
    <source>
        <strain evidence="2 3">Stock d4-2</strain>
    </source>
</reference>
<dbReference type="OrthoDB" id="292230at2759"/>
<evidence type="ECO:0000313" key="2">
    <source>
        <dbReference type="EMBL" id="CAK73304.1"/>
    </source>
</evidence>
<keyword evidence="3" id="KW-1185">Reference proteome</keyword>
<proteinExistence type="predicted"/>
<feature type="transmembrane region" description="Helical" evidence="1">
    <location>
        <begin position="92"/>
        <end position="110"/>
    </location>
</feature>
<name>A0CR87_PARTE</name>
<feature type="transmembrane region" description="Helical" evidence="1">
    <location>
        <begin position="62"/>
        <end position="80"/>
    </location>
</feature>
<protein>
    <recommendedName>
        <fullName evidence="4">TLC domain-containing protein</fullName>
    </recommendedName>
</protein>
<gene>
    <name evidence="2" type="ORF">GSPATT00009619001</name>
</gene>
<dbReference type="KEGG" id="ptm:GSPATT00009619001"/>
<feature type="transmembrane region" description="Helical" evidence="1">
    <location>
        <begin position="140"/>
        <end position="158"/>
    </location>
</feature>
<evidence type="ECO:0000313" key="3">
    <source>
        <dbReference type="Proteomes" id="UP000000600"/>
    </source>
</evidence>
<feature type="transmembrane region" description="Helical" evidence="1">
    <location>
        <begin position="116"/>
        <end position="133"/>
    </location>
</feature>